<proteinExistence type="predicted"/>
<accession>A0AA38H3J0</accession>
<dbReference type="RefSeq" id="XP_052942933.1">
    <property type="nucleotide sequence ID" value="XM_053089028.1"/>
</dbReference>
<evidence type="ECO:0000313" key="4">
    <source>
        <dbReference type="Proteomes" id="UP001164286"/>
    </source>
</evidence>
<feature type="coiled-coil region" evidence="1">
    <location>
        <begin position="348"/>
        <end position="382"/>
    </location>
</feature>
<evidence type="ECO:0008006" key="5">
    <source>
        <dbReference type="Google" id="ProtNLM"/>
    </source>
</evidence>
<name>A0AA38H3J0_9TREE</name>
<sequence>MSSGNQPLMRWSGNAMVGRHKKALRKNEVEFVPSIDQPAYYDPPRQRSSSPEPARFVTNIGNKEHPAARFARRGKIDSWGPSYEEVRTLDHVRKRMKVCVEQFMPSSAADAGLTLPPNVAERKRKRAEEKREEAERKSYLLPHLRSPSPPQTTDQLAPMLAIPTSYLDIMMSPSMRHTLGDDSVEQGLQRTASDLLECEKPLMQALGRLTDVFRLLERDVPGIPVTQPTPMSHEATQHRFRHCIPDLPHVSEQDNLWRVVQELVQNPQPPTIKYEITSPDNLHLPATQEEISALNLTPLERLFTHPNGITVSAAPPSTHPYLSLDRHHPSYPPTVRYNIDAAKQRIAVNDAFERIKELLADCDEYKTRLEEARGRIADVARARKKVWSVIKERAEQEMDRYEGKLGEVIGGQLL</sequence>
<dbReference type="Proteomes" id="UP001164286">
    <property type="component" value="Unassembled WGS sequence"/>
</dbReference>
<keyword evidence="4" id="KW-1185">Reference proteome</keyword>
<feature type="region of interest" description="Disordered" evidence="2">
    <location>
        <begin position="111"/>
        <end position="137"/>
    </location>
</feature>
<dbReference type="GeneID" id="77728233"/>
<evidence type="ECO:0000313" key="3">
    <source>
        <dbReference type="EMBL" id="KAI9633156.1"/>
    </source>
</evidence>
<gene>
    <name evidence="3" type="ORF">MKK02DRAFT_34866</name>
</gene>
<dbReference type="EMBL" id="JAKWFO010000011">
    <property type="protein sequence ID" value="KAI9633156.1"/>
    <property type="molecule type" value="Genomic_DNA"/>
</dbReference>
<protein>
    <recommendedName>
        <fullName evidence="5">Transcriptional regulatory protein RXT2 N-terminal domain-containing protein</fullName>
    </recommendedName>
</protein>
<evidence type="ECO:0000256" key="2">
    <source>
        <dbReference type="SAM" id="MobiDB-lite"/>
    </source>
</evidence>
<dbReference type="AlphaFoldDB" id="A0AA38H3J0"/>
<comment type="caution">
    <text evidence="3">The sequence shown here is derived from an EMBL/GenBank/DDBJ whole genome shotgun (WGS) entry which is preliminary data.</text>
</comment>
<reference evidence="3" key="1">
    <citation type="journal article" date="2022" name="G3 (Bethesda)">
        <title>High quality genome of the basidiomycete yeast Dioszegia hungarica PDD-24b-2 isolated from cloud water.</title>
        <authorList>
            <person name="Jarrige D."/>
            <person name="Haridas S."/>
            <person name="Bleykasten-Grosshans C."/>
            <person name="Joly M."/>
            <person name="Nadalig T."/>
            <person name="Sancelme M."/>
            <person name="Vuilleumier S."/>
            <person name="Grigoriev I.V."/>
            <person name="Amato P."/>
            <person name="Bringel F."/>
        </authorList>
    </citation>
    <scope>NUCLEOTIDE SEQUENCE</scope>
    <source>
        <strain evidence="3">PDD-24b-2</strain>
    </source>
</reference>
<keyword evidence="1" id="KW-0175">Coiled coil</keyword>
<evidence type="ECO:0000256" key="1">
    <source>
        <dbReference type="SAM" id="Coils"/>
    </source>
</evidence>
<organism evidence="3 4">
    <name type="scientific">Dioszegia hungarica</name>
    <dbReference type="NCBI Taxonomy" id="4972"/>
    <lineage>
        <taxon>Eukaryota</taxon>
        <taxon>Fungi</taxon>
        <taxon>Dikarya</taxon>
        <taxon>Basidiomycota</taxon>
        <taxon>Agaricomycotina</taxon>
        <taxon>Tremellomycetes</taxon>
        <taxon>Tremellales</taxon>
        <taxon>Bulleribasidiaceae</taxon>
        <taxon>Dioszegia</taxon>
    </lineage>
</organism>
<feature type="compositionally biased region" description="Basic and acidic residues" evidence="2">
    <location>
        <begin position="126"/>
        <end position="137"/>
    </location>
</feature>
<feature type="region of interest" description="Disordered" evidence="2">
    <location>
        <begin position="34"/>
        <end position="55"/>
    </location>
</feature>